<dbReference type="GO" id="GO:0006281">
    <property type="term" value="P:DNA repair"/>
    <property type="evidence" value="ECO:0007669"/>
    <property type="project" value="UniProtKB-UniRule"/>
</dbReference>
<name>A0AA88WJA3_9ASTE</name>
<organism evidence="4 5">
    <name type="scientific">Escallonia herrerae</name>
    <dbReference type="NCBI Taxonomy" id="1293975"/>
    <lineage>
        <taxon>Eukaryota</taxon>
        <taxon>Viridiplantae</taxon>
        <taxon>Streptophyta</taxon>
        <taxon>Embryophyta</taxon>
        <taxon>Tracheophyta</taxon>
        <taxon>Spermatophyta</taxon>
        <taxon>Magnoliopsida</taxon>
        <taxon>eudicotyledons</taxon>
        <taxon>Gunneridae</taxon>
        <taxon>Pentapetalae</taxon>
        <taxon>asterids</taxon>
        <taxon>campanulids</taxon>
        <taxon>Escalloniales</taxon>
        <taxon>Escalloniaceae</taxon>
        <taxon>Escallonia</taxon>
    </lineage>
</organism>
<dbReference type="AlphaFoldDB" id="A0AA88WJA3"/>
<keyword evidence="1" id="KW-0227">DNA damage</keyword>
<feature type="compositionally biased region" description="Polar residues" evidence="2">
    <location>
        <begin position="143"/>
        <end position="156"/>
    </location>
</feature>
<comment type="function">
    <text evidence="1">Key component of the cytosolic iron-sulfur protein assembly (CIA) complex, a multiprotein complex that mediates the incorporation of iron-sulfur cluster into apoproteins specifically involved in DNA metabolism and genomic integrity. In the CIA complex, MMS19 acts as an adapter between early-acting CIA components and a subset of cellular target iron-sulfur proteins.</text>
</comment>
<dbReference type="PANTHER" id="PTHR12891">
    <property type="entry name" value="DNA REPAIR/TRANSCRIPTION PROTEIN MET18/MMS19"/>
    <property type="match status" value="1"/>
</dbReference>
<feature type="domain" description="MMS19 N-terminal" evidence="3">
    <location>
        <begin position="176"/>
        <end position="397"/>
    </location>
</feature>
<evidence type="ECO:0000259" key="3">
    <source>
        <dbReference type="Pfam" id="PF14500"/>
    </source>
</evidence>
<dbReference type="InterPro" id="IPR016024">
    <property type="entry name" value="ARM-type_fold"/>
</dbReference>
<accession>A0AA88WJA3</accession>
<proteinExistence type="inferred from homology"/>
<dbReference type="Proteomes" id="UP001188597">
    <property type="component" value="Unassembled WGS sequence"/>
</dbReference>
<keyword evidence="5" id="KW-1185">Reference proteome</keyword>
<reference evidence="4" key="1">
    <citation type="submission" date="2022-12" db="EMBL/GenBank/DDBJ databases">
        <title>Draft genome assemblies for two species of Escallonia (Escalloniales).</title>
        <authorList>
            <person name="Chanderbali A."/>
            <person name="Dervinis C."/>
            <person name="Anghel I."/>
            <person name="Soltis D."/>
            <person name="Soltis P."/>
            <person name="Zapata F."/>
        </authorList>
    </citation>
    <scope>NUCLEOTIDE SEQUENCE</scope>
    <source>
        <strain evidence="4">UCBG64.0493</strain>
        <tissue evidence="4">Leaf</tissue>
    </source>
</reference>
<feature type="non-terminal residue" evidence="4">
    <location>
        <position position="1"/>
    </location>
</feature>
<dbReference type="Pfam" id="PF14500">
    <property type="entry name" value="MMS19_N"/>
    <property type="match status" value="2"/>
</dbReference>
<keyword evidence="1" id="KW-0539">Nucleus</keyword>
<dbReference type="InterPro" id="IPR039920">
    <property type="entry name" value="MMS19"/>
</dbReference>
<evidence type="ECO:0000313" key="4">
    <source>
        <dbReference type="EMBL" id="KAK3028881.1"/>
    </source>
</evidence>
<gene>
    <name evidence="4" type="ORF">RJ639_039890</name>
</gene>
<sequence length="466" mass="51195">MADSTQCVEHIELFVDSSSSPAQQAASVDAIANFVKNDTLTLESLVREMEMYLTTTDNIIRARGILLLAEVLTGLASKPLDNVTISSLVGFFTERLASLKHPCLCKKFKTSDTSSSIFYRSWVPQLRPYPSDVPSPQHPGGITANNPYRGHSQSPSDFPLPSKLPLNSYPSSGSLSHIARDWKALRGALVGCLALVRRKGNYGTVTNSGARAIAESSLQTLSVQALGQHDRKLCFELLGCLLERYSDAVMALDDLLVYGVCEAIDGEKDPECLILTFHIVEVLAGLFPDTAGPLTSFAEGLFEILGSYFPIHFTHSEGEDFDARREELSRSLMLAFASTPLFEQWAIPLFLEKLSSSLPTAKVESLKYLSYCTVKYGAERMAKHVGALWSSLKDVIFTSAFALDAESRNSMEFQVNEIATEAFLLLQKVILQDDGSFLSLILGDDDINTVMNSLASFKDYDDIPIQ</sequence>
<dbReference type="PANTHER" id="PTHR12891:SF0">
    <property type="entry name" value="MMS19 NUCLEOTIDE EXCISION REPAIR PROTEIN HOMOLOG"/>
    <property type="match status" value="1"/>
</dbReference>
<dbReference type="InterPro" id="IPR029240">
    <property type="entry name" value="MMS19_N"/>
</dbReference>
<evidence type="ECO:0000313" key="5">
    <source>
        <dbReference type="Proteomes" id="UP001188597"/>
    </source>
</evidence>
<evidence type="ECO:0000256" key="1">
    <source>
        <dbReference type="RuleBase" id="RU367072"/>
    </source>
</evidence>
<comment type="caution">
    <text evidence="4">The sequence shown here is derived from an EMBL/GenBank/DDBJ whole genome shotgun (WGS) entry which is preliminary data.</text>
</comment>
<dbReference type="EMBL" id="JAVXUP010000399">
    <property type="protein sequence ID" value="KAK3028881.1"/>
    <property type="molecule type" value="Genomic_DNA"/>
</dbReference>
<protein>
    <recommendedName>
        <fullName evidence="1">MMS19 nucleotide excision repair protein</fullName>
    </recommendedName>
</protein>
<feature type="domain" description="MMS19 N-terminal" evidence="3">
    <location>
        <begin position="46"/>
        <end position="97"/>
    </location>
</feature>
<feature type="region of interest" description="Disordered" evidence="2">
    <location>
        <begin position="129"/>
        <end position="158"/>
    </location>
</feature>
<dbReference type="SUPFAM" id="SSF48371">
    <property type="entry name" value="ARM repeat"/>
    <property type="match status" value="1"/>
</dbReference>
<dbReference type="GO" id="GO:0005634">
    <property type="term" value="C:nucleus"/>
    <property type="evidence" value="ECO:0007669"/>
    <property type="project" value="UniProtKB-SubCell"/>
</dbReference>
<evidence type="ECO:0000256" key="2">
    <source>
        <dbReference type="SAM" id="MobiDB-lite"/>
    </source>
</evidence>
<keyword evidence="1" id="KW-0234">DNA repair</keyword>
<comment type="subcellular location">
    <subcellularLocation>
        <location evidence="1">Nucleus</location>
    </subcellularLocation>
</comment>
<comment type="similarity">
    <text evidence="1">Belongs to the MET18/MMS19 family.</text>
</comment>
<dbReference type="GO" id="GO:0016226">
    <property type="term" value="P:iron-sulfur cluster assembly"/>
    <property type="evidence" value="ECO:0007669"/>
    <property type="project" value="UniProtKB-UniRule"/>
</dbReference>
<dbReference type="GO" id="GO:0051604">
    <property type="term" value="P:protein maturation"/>
    <property type="evidence" value="ECO:0007669"/>
    <property type="project" value="UniProtKB-UniRule"/>
</dbReference>
<dbReference type="GO" id="GO:0097361">
    <property type="term" value="C:cytosolic [4Fe-4S] assembly targeting complex"/>
    <property type="evidence" value="ECO:0007669"/>
    <property type="project" value="UniProtKB-UniRule"/>
</dbReference>